<dbReference type="PROSITE" id="PS51635">
    <property type="entry name" value="PNPLA"/>
    <property type="match status" value="1"/>
</dbReference>
<dbReference type="OrthoDB" id="10021675at2759"/>
<dbReference type="InterPro" id="IPR016035">
    <property type="entry name" value="Acyl_Trfase/lysoPLipase"/>
</dbReference>
<dbReference type="GO" id="GO:0047499">
    <property type="term" value="F:calcium-independent phospholipase A2 activity"/>
    <property type="evidence" value="ECO:0007669"/>
    <property type="project" value="InterPro"/>
</dbReference>
<dbReference type="AlphaFoldDB" id="A0A267E5H6"/>
<feature type="short sequence motif" description="GXGXXG" evidence="8">
    <location>
        <begin position="587"/>
        <end position="592"/>
    </location>
</feature>
<dbReference type="STRING" id="282301.A0A267E5H6"/>
<keyword evidence="2" id="KW-0677">Repeat</keyword>
<dbReference type="GO" id="GO:2000304">
    <property type="term" value="P:positive regulation of ceramide biosynthetic process"/>
    <property type="evidence" value="ECO:0007669"/>
    <property type="project" value="TreeGrafter"/>
</dbReference>
<dbReference type="InterPro" id="IPR002110">
    <property type="entry name" value="Ankyrin_rpt"/>
</dbReference>
<organism evidence="11 12">
    <name type="scientific">Macrostomum lignano</name>
    <dbReference type="NCBI Taxonomy" id="282301"/>
    <lineage>
        <taxon>Eukaryota</taxon>
        <taxon>Metazoa</taxon>
        <taxon>Spiralia</taxon>
        <taxon>Lophotrochozoa</taxon>
        <taxon>Platyhelminthes</taxon>
        <taxon>Rhabditophora</taxon>
        <taxon>Macrostomorpha</taxon>
        <taxon>Macrostomida</taxon>
        <taxon>Macrostomidae</taxon>
        <taxon>Macrostomum</taxon>
    </lineage>
</organism>
<evidence type="ECO:0000256" key="3">
    <source>
        <dbReference type="ARBA" id="ARBA00022801"/>
    </source>
</evidence>
<protein>
    <recommendedName>
        <fullName evidence="1">phospholipase A2</fullName>
        <ecNumber evidence="1">3.1.1.4</ecNumber>
    </recommendedName>
</protein>
<dbReference type="InterPro" id="IPR002641">
    <property type="entry name" value="PNPLA_dom"/>
</dbReference>
<feature type="short sequence motif" description="DGA/G" evidence="8">
    <location>
        <begin position="761"/>
        <end position="763"/>
    </location>
</feature>
<keyword evidence="3 8" id="KW-0378">Hydrolase</keyword>
<feature type="repeat" description="ANK" evidence="7">
    <location>
        <begin position="363"/>
        <end position="395"/>
    </location>
</feature>
<reference evidence="11 12" key="1">
    <citation type="submission" date="2017-06" db="EMBL/GenBank/DDBJ databases">
        <title>A platform for efficient transgenesis in Macrostomum lignano, a flatworm model organism for stem cell research.</title>
        <authorList>
            <person name="Berezikov E."/>
        </authorList>
    </citation>
    <scope>NUCLEOTIDE SEQUENCE [LARGE SCALE GENOMIC DNA]</scope>
    <source>
        <strain evidence="11">DV1</strain>
        <tissue evidence="11">Whole organism</tissue>
    </source>
</reference>
<dbReference type="Gene3D" id="3.40.1090.10">
    <property type="entry name" value="Cytosolic phospholipase A2 catalytic domain"/>
    <property type="match status" value="1"/>
</dbReference>
<dbReference type="EMBL" id="NIVC01002574">
    <property type="protein sequence ID" value="PAA56778.1"/>
    <property type="molecule type" value="Genomic_DNA"/>
</dbReference>
<dbReference type="PANTHER" id="PTHR24139:SF34">
    <property type="entry name" value="85_88 KDA CALCIUM-INDEPENDENT PHOSPHOLIPASE A2"/>
    <property type="match status" value="1"/>
</dbReference>
<evidence type="ECO:0000313" key="11">
    <source>
        <dbReference type="EMBL" id="PAA56778.1"/>
    </source>
</evidence>
<proteinExistence type="predicted"/>
<feature type="active site" description="Proton acceptor" evidence="8">
    <location>
        <position position="761"/>
    </location>
</feature>
<comment type="caution">
    <text evidence="11">The sequence shown here is derived from an EMBL/GenBank/DDBJ whole genome shotgun (WGS) entry which is preliminary data.</text>
</comment>
<evidence type="ECO:0000256" key="5">
    <source>
        <dbReference type="ARBA" id="ARBA00023098"/>
    </source>
</evidence>
<accession>A0A267E5H6</accession>
<feature type="compositionally biased region" description="Low complexity" evidence="9">
    <location>
        <begin position="924"/>
        <end position="933"/>
    </location>
</feature>
<evidence type="ECO:0000256" key="1">
    <source>
        <dbReference type="ARBA" id="ARBA00013278"/>
    </source>
</evidence>
<dbReference type="Proteomes" id="UP000215902">
    <property type="component" value="Unassembled WGS sequence"/>
</dbReference>
<dbReference type="GO" id="GO:0005739">
    <property type="term" value="C:mitochondrion"/>
    <property type="evidence" value="ECO:0007669"/>
    <property type="project" value="TreeGrafter"/>
</dbReference>
<feature type="active site" description="Nucleophile" evidence="8">
    <location>
        <position position="628"/>
    </location>
</feature>
<feature type="region of interest" description="Disordered" evidence="9">
    <location>
        <begin position="918"/>
        <end position="939"/>
    </location>
</feature>
<dbReference type="SUPFAM" id="SSF52151">
    <property type="entry name" value="FabD/lysophospholipase-like"/>
    <property type="match status" value="1"/>
</dbReference>
<gene>
    <name evidence="11" type="ORF">BOX15_Mlig016449g4</name>
</gene>
<dbReference type="InterPro" id="IPR036770">
    <property type="entry name" value="Ankyrin_rpt-contain_sf"/>
</dbReference>
<dbReference type="PANTHER" id="PTHR24139">
    <property type="entry name" value="CALCIUM-INDEPENDENT PHOSPHOLIPASE A2"/>
    <property type="match status" value="1"/>
</dbReference>
<sequence>SRNMLNSLKNYVNTQLSTINPYKIEEANPANFNKYQVHISDNAGSKLYRVANHFEMIFTYTNAKNESKAYSLFRLESMSDAETLFAHYSSRLRVLERVERALLTRKKDVESACEVLRQNPGYTACHVAVHLNWIHMLRHPDMVATVNSPDDVSRITPFILSVVNGNMSIVREFLTMSNVDLTIVDSNGDSVFHHAAGKPSELMTLLIGRDQTMVNHVNDEGKVPLHLTCQAADDLGTLLLLQAGADPAGGEATCPAKPIHLAMRSCSLKCIEMLCTRDHGLINSVDSDGNSVLHYAREKEITYTLCHYPQINKNLVNTKGETPLHSVIIEMYKTTDKKKKEDYLDVIMTLLVLEADASIPNIEGETPLHSAVRTRNVDVVRALIVFEADVNCLNKRGQTPRHILSSEEEGQPAFGILPYFRTSTRDRDVLIYTLHMVGANRCSSSTSGCGDGCHYRGKNNGTVPEACKIPELESHSPEPAPKSNPLSGASAVALLKRLDSSRSSSGGVNFRNSSSSSLNSGGNASASGGEQQSPSEPCVYLAESASSHNILANATTASVDVPDSSESDDASLALDNAEGDTLLCLDGGGIRGLILAQLMRAIERRLIQHEQQPQAQLVDYFDWVSGTSTGAICALALGVGKTAAFGRCLYLKLKDRMFQGSRPYAADFLEQTLQEMFGENTVMTDIPLSRCGIMVHALLADRFPPLLHTFRNYDPPLPDPKPLKSSPEVAVCRPEDQLVWRAARSSGAAPTFFKSCDQYLDGGLVANNPTLDALTELTAYYKKNYNQLPKLRCVVSLGTGRIPVIPISNRDVFMPSNPAQLLQTFRGMNSLAQIMVEQATSADYQTVRRAQAWCDCLGARYYRLSPPISADIPLDCKSTSILIQMLWETEVYLARSTDKLDQLVRVLTAPHRAAKAAATFSAEPGTPGTPKTPKVADWS</sequence>
<keyword evidence="8" id="KW-0442">Lipid degradation</keyword>
<name>A0A267E5H6_9PLAT</name>
<dbReference type="PROSITE" id="PS50088">
    <property type="entry name" value="ANK_REPEAT"/>
    <property type="match status" value="1"/>
</dbReference>
<dbReference type="PROSITE" id="PS50297">
    <property type="entry name" value="ANK_REP_REGION"/>
    <property type="match status" value="1"/>
</dbReference>
<feature type="non-terminal residue" evidence="11">
    <location>
        <position position="1"/>
    </location>
</feature>
<evidence type="ECO:0000256" key="9">
    <source>
        <dbReference type="SAM" id="MobiDB-lite"/>
    </source>
</evidence>
<comment type="catalytic activity">
    <reaction evidence="6">
        <text>a 1,2-diacyl-sn-glycero-3-phosphocholine + H2O = a 1-acyl-sn-glycero-3-phosphocholine + a fatty acid + H(+)</text>
        <dbReference type="Rhea" id="RHEA:15801"/>
        <dbReference type="ChEBI" id="CHEBI:15377"/>
        <dbReference type="ChEBI" id="CHEBI:15378"/>
        <dbReference type="ChEBI" id="CHEBI:28868"/>
        <dbReference type="ChEBI" id="CHEBI:57643"/>
        <dbReference type="ChEBI" id="CHEBI:58168"/>
        <dbReference type="EC" id="3.1.1.4"/>
    </reaction>
    <physiologicalReaction direction="left-to-right" evidence="6">
        <dbReference type="Rhea" id="RHEA:15802"/>
    </physiologicalReaction>
</comment>
<keyword evidence="12" id="KW-1185">Reference proteome</keyword>
<dbReference type="GO" id="GO:0052816">
    <property type="term" value="F:long-chain fatty acyl-CoA hydrolase activity"/>
    <property type="evidence" value="ECO:0007669"/>
    <property type="project" value="TreeGrafter"/>
</dbReference>
<feature type="domain" description="PNPLA" evidence="10">
    <location>
        <begin position="583"/>
        <end position="774"/>
    </location>
</feature>
<evidence type="ECO:0000259" key="10">
    <source>
        <dbReference type="PROSITE" id="PS51635"/>
    </source>
</evidence>
<dbReference type="GO" id="GO:0016042">
    <property type="term" value="P:lipid catabolic process"/>
    <property type="evidence" value="ECO:0007669"/>
    <property type="project" value="UniProtKB-UniRule"/>
</dbReference>
<evidence type="ECO:0000256" key="2">
    <source>
        <dbReference type="ARBA" id="ARBA00022737"/>
    </source>
</evidence>
<dbReference type="SMART" id="SM00248">
    <property type="entry name" value="ANK"/>
    <property type="match status" value="5"/>
</dbReference>
<keyword evidence="5 8" id="KW-0443">Lipid metabolism</keyword>
<feature type="compositionally biased region" description="Low complexity" evidence="9">
    <location>
        <begin position="501"/>
        <end position="529"/>
    </location>
</feature>
<evidence type="ECO:0000256" key="6">
    <source>
        <dbReference type="ARBA" id="ARBA00023422"/>
    </source>
</evidence>
<evidence type="ECO:0000256" key="8">
    <source>
        <dbReference type="PROSITE-ProRule" id="PRU01161"/>
    </source>
</evidence>
<keyword evidence="4 7" id="KW-0040">ANK repeat</keyword>
<dbReference type="Pfam" id="PF13857">
    <property type="entry name" value="Ank_5"/>
    <property type="match status" value="1"/>
</dbReference>
<feature type="region of interest" description="Disordered" evidence="9">
    <location>
        <begin position="501"/>
        <end position="537"/>
    </location>
</feature>
<dbReference type="SUPFAM" id="SSF48403">
    <property type="entry name" value="Ankyrin repeat"/>
    <property type="match status" value="1"/>
</dbReference>
<dbReference type="EC" id="3.1.1.4" evidence="1"/>
<dbReference type="Gene3D" id="1.25.40.20">
    <property type="entry name" value="Ankyrin repeat-containing domain"/>
    <property type="match status" value="2"/>
</dbReference>
<evidence type="ECO:0000256" key="7">
    <source>
        <dbReference type="PROSITE-ProRule" id="PRU00023"/>
    </source>
</evidence>
<evidence type="ECO:0000256" key="4">
    <source>
        <dbReference type="ARBA" id="ARBA00023043"/>
    </source>
</evidence>
<dbReference type="InterPro" id="IPR047148">
    <property type="entry name" value="PLPL9"/>
</dbReference>
<evidence type="ECO:0000313" key="12">
    <source>
        <dbReference type="Proteomes" id="UP000215902"/>
    </source>
</evidence>
<feature type="short sequence motif" description="GXSXG" evidence="8">
    <location>
        <begin position="626"/>
        <end position="630"/>
    </location>
</feature>
<dbReference type="Pfam" id="PF01734">
    <property type="entry name" value="Patatin"/>
    <property type="match status" value="1"/>
</dbReference>